<reference evidence="2 3" key="1">
    <citation type="submission" date="2016-06" db="EMBL/GenBank/DDBJ databases">
        <title>Comparative genomics of the ectomycorrhizal sister species Rhizopogon vinicolor and Rhizopogon vesiculosus (Basidiomycota: Boletales) reveals a divergence of the mating type B locus.</title>
        <authorList>
            <consortium name="DOE Joint Genome Institute"/>
            <person name="Mujic A.B."/>
            <person name="Kuo A."/>
            <person name="Tritt A."/>
            <person name="Lipzen A."/>
            <person name="Chen C."/>
            <person name="Johnson J."/>
            <person name="Sharma A."/>
            <person name="Barry K."/>
            <person name="Grigoriev I.V."/>
            <person name="Spatafora J.W."/>
        </authorList>
    </citation>
    <scope>NUCLEOTIDE SEQUENCE [LARGE SCALE GENOMIC DNA]</scope>
    <source>
        <strain evidence="2 3">AM-OR11-026</strain>
    </source>
</reference>
<feature type="compositionally biased region" description="Low complexity" evidence="1">
    <location>
        <begin position="205"/>
        <end position="215"/>
    </location>
</feature>
<gene>
    <name evidence="2" type="ORF">K503DRAFT_805330</name>
</gene>
<feature type="compositionally biased region" description="Acidic residues" evidence="1">
    <location>
        <begin position="175"/>
        <end position="186"/>
    </location>
</feature>
<dbReference type="OrthoDB" id="10487777at2759"/>
<name>A0A1B7MI77_9AGAM</name>
<dbReference type="InParanoid" id="A0A1B7MI77"/>
<accession>A0A1B7MI77</accession>
<evidence type="ECO:0000313" key="3">
    <source>
        <dbReference type="Proteomes" id="UP000092154"/>
    </source>
</evidence>
<dbReference type="Proteomes" id="UP000092154">
    <property type="component" value="Unassembled WGS sequence"/>
</dbReference>
<dbReference type="AlphaFoldDB" id="A0A1B7MI77"/>
<feature type="compositionally biased region" description="Basic residues" evidence="1">
    <location>
        <begin position="195"/>
        <end position="204"/>
    </location>
</feature>
<dbReference type="EMBL" id="KV449051">
    <property type="protein sequence ID" value="OAX32307.1"/>
    <property type="molecule type" value="Genomic_DNA"/>
</dbReference>
<evidence type="ECO:0000256" key="1">
    <source>
        <dbReference type="SAM" id="MobiDB-lite"/>
    </source>
</evidence>
<feature type="region of interest" description="Disordered" evidence="1">
    <location>
        <begin position="175"/>
        <end position="215"/>
    </location>
</feature>
<proteinExistence type="predicted"/>
<keyword evidence="3" id="KW-1185">Reference proteome</keyword>
<organism evidence="2 3">
    <name type="scientific">Rhizopogon vinicolor AM-OR11-026</name>
    <dbReference type="NCBI Taxonomy" id="1314800"/>
    <lineage>
        <taxon>Eukaryota</taxon>
        <taxon>Fungi</taxon>
        <taxon>Dikarya</taxon>
        <taxon>Basidiomycota</taxon>
        <taxon>Agaricomycotina</taxon>
        <taxon>Agaricomycetes</taxon>
        <taxon>Agaricomycetidae</taxon>
        <taxon>Boletales</taxon>
        <taxon>Suillineae</taxon>
        <taxon>Rhizopogonaceae</taxon>
        <taxon>Rhizopogon</taxon>
    </lineage>
</organism>
<evidence type="ECO:0000313" key="2">
    <source>
        <dbReference type="EMBL" id="OAX32307.1"/>
    </source>
</evidence>
<protein>
    <submittedName>
        <fullName evidence="2">Uncharacterized protein</fullName>
    </submittedName>
</protein>
<sequence>MAFSLSALSSSTASRGVKLLEDWDGICGRINASAADMPGNDLEFLEDQRGWVRQWKALMDEAQSALKIAKDSGVDLPIEFNVGDAKKQFEIWETRIRLHDRHEKEKREKEAECVAASSPAPDGDVEMGVHLPPILAKKCSIVEDLQPKSSLQLIVHTPPCGNCKKKKSTEVLNVEDEDDVDDDATVVDESTPHVRGGRKGKGKAKASSSAVMSEQ</sequence>